<reference evidence="1 2" key="1">
    <citation type="submission" date="2016-12" db="EMBL/GenBank/DDBJ databases">
        <title>Genome sequencing of Methylocaldum marinum.</title>
        <authorList>
            <person name="Takeuchi M."/>
            <person name="Kamagata Y."/>
            <person name="Hiraoka S."/>
            <person name="Oshima K."/>
            <person name="Hattori M."/>
            <person name="Iwasaki W."/>
        </authorList>
    </citation>
    <scope>NUCLEOTIDE SEQUENCE [LARGE SCALE GENOMIC DNA]</scope>
    <source>
        <strain evidence="1 2">S8</strain>
    </source>
</reference>
<evidence type="ECO:0000313" key="1">
    <source>
        <dbReference type="EMBL" id="BBA34365.1"/>
    </source>
</evidence>
<dbReference type="RefSeq" id="WP_119629786.1">
    <property type="nucleotide sequence ID" value="NZ_AP017928.1"/>
</dbReference>
<dbReference type="InterPro" id="IPR023375">
    <property type="entry name" value="ADC_dom_sf"/>
</dbReference>
<dbReference type="Gene3D" id="2.40.400.10">
    <property type="entry name" value="Acetoacetate decarboxylase-like"/>
    <property type="match status" value="1"/>
</dbReference>
<sequence length="217" mass="23926">MTYPSAPWTLKGCAVQTLRLVDAARARAFVPPDLAIVSVLPGKTLGLVYLASYGPESDLAYNELIVVPALTRYGKNLGFWISHIYVDDPDSCAGGREIWGLPKELAQFSWQSGETGQVLVRQDERALCTLNYTRLRRLWRQPFLQPALSQLGVNLLWFKGTITAGFGLGKGYLDVPFDSPFAALALSHAVRTFHFDEMTLVAHAPRVIGCSTAVRQT</sequence>
<dbReference type="AlphaFoldDB" id="A0A250KRS0"/>
<keyword evidence="2" id="KW-1185">Reference proteome</keyword>
<dbReference type="KEGG" id="mmai:sS8_2413"/>
<organism evidence="1 2">
    <name type="scientific">Methylocaldum marinum</name>
    <dbReference type="NCBI Taxonomy" id="1432792"/>
    <lineage>
        <taxon>Bacteria</taxon>
        <taxon>Pseudomonadati</taxon>
        <taxon>Pseudomonadota</taxon>
        <taxon>Gammaproteobacteria</taxon>
        <taxon>Methylococcales</taxon>
        <taxon>Methylococcaceae</taxon>
        <taxon>Methylocaldum</taxon>
    </lineage>
</organism>
<dbReference type="PANTHER" id="PTHR35467:SF2">
    <property type="entry name" value="PROTEIN NEOXANTHIN-DEFICIENT 1"/>
    <property type="match status" value="1"/>
</dbReference>
<dbReference type="Proteomes" id="UP000266313">
    <property type="component" value="Chromosome"/>
</dbReference>
<dbReference type="InterPro" id="IPR010451">
    <property type="entry name" value="Acetoacetate_decarboxylase"/>
</dbReference>
<gene>
    <name evidence="1" type="ORF">sS8_2413</name>
</gene>
<dbReference type="OrthoDB" id="323772at2"/>
<dbReference type="GO" id="GO:0016829">
    <property type="term" value="F:lyase activity"/>
    <property type="evidence" value="ECO:0007669"/>
    <property type="project" value="InterPro"/>
</dbReference>
<proteinExistence type="predicted"/>
<protein>
    <submittedName>
        <fullName evidence="1">Acetoacetate decarboxylase</fullName>
    </submittedName>
</protein>
<evidence type="ECO:0000313" key="2">
    <source>
        <dbReference type="Proteomes" id="UP000266313"/>
    </source>
</evidence>
<name>A0A250KRS0_9GAMM</name>
<dbReference type="EMBL" id="AP017928">
    <property type="protein sequence ID" value="BBA34365.1"/>
    <property type="molecule type" value="Genomic_DNA"/>
</dbReference>
<dbReference type="SUPFAM" id="SSF160104">
    <property type="entry name" value="Acetoacetate decarboxylase-like"/>
    <property type="match status" value="1"/>
</dbReference>
<dbReference type="InterPro" id="IPR039343">
    <property type="entry name" value="NDX1-like"/>
</dbReference>
<dbReference type="PANTHER" id="PTHR35467">
    <property type="match status" value="1"/>
</dbReference>
<accession>A0A250KRS0</accession>
<dbReference type="Pfam" id="PF06314">
    <property type="entry name" value="ADC"/>
    <property type="match status" value="1"/>
</dbReference>